<organism evidence="3 4">
    <name type="scientific">Candidatus Enterococcus ferrettii</name>
    <dbReference type="NCBI Taxonomy" id="2815324"/>
    <lineage>
        <taxon>Bacteria</taxon>
        <taxon>Bacillati</taxon>
        <taxon>Bacillota</taxon>
        <taxon>Bacilli</taxon>
        <taxon>Lactobacillales</taxon>
        <taxon>Enterococcaceae</taxon>
        <taxon>Enterococcus</taxon>
    </lineage>
</organism>
<dbReference type="PANTHER" id="PTHR30185:SF15">
    <property type="entry name" value="CRYPTIC BETA-GLUCOSIDE BGL OPERON ANTITERMINATOR"/>
    <property type="match status" value="1"/>
</dbReference>
<dbReference type="RefSeq" id="WP_207703880.1">
    <property type="nucleotide sequence ID" value="NZ_JAFREL020000003.1"/>
</dbReference>
<comment type="caution">
    <text evidence="3">The sequence shown here is derived from an EMBL/GenBank/DDBJ whole genome shotgun (WGS) entry which is preliminary data.</text>
</comment>
<dbReference type="Gene3D" id="2.30.24.10">
    <property type="entry name" value="CAT RNA-binding domain"/>
    <property type="match status" value="1"/>
</dbReference>
<dbReference type="Pfam" id="PF03123">
    <property type="entry name" value="CAT_RBD"/>
    <property type="match status" value="1"/>
</dbReference>
<dbReference type="SUPFAM" id="SSF63520">
    <property type="entry name" value="PTS-regulatory domain, PRD"/>
    <property type="match status" value="2"/>
</dbReference>
<dbReference type="SMART" id="SM01061">
    <property type="entry name" value="CAT_RBD"/>
    <property type="match status" value="1"/>
</dbReference>
<dbReference type="Proteomes" id="UP000664357">
    <property type="component" value="Unassembled WGS sequence"/>
</dbReference>
<accession>A0ABV0EWN2</accession>
<evidence type="ECO:0000259" key="2">
    <source>
        <dbReference type="PROSITE" id="PS51372"/>
    </source>
</evidence>
<dbReference type="SUPFAM" id="SSF50151">
    <property type="entry name" value="SacY-like RNA-binding domain"/>
    <property type="match status" value="1"/>
</dbReference>
<evidence type="ECO:0000256" key="1">
    <source>
        <dbReference type="ARBA" id="ARBA00022737"/>
    </source>
</evidence>
<feature type="domain" description="PRD" evidence="2">
    <location>
        <begin position="167"/>
        <end position="277"/>
    </location>
</feature>
<dbReference type="InterPro" id="IPR004341">
    <property type="entry name" value="CAT_RNA-bd_dom"/>
</dbReference>
<dbReference type="EMBL" id="JAFREL020000003">
    <property type="protein sequence ID" value="MEO1771682.1"/>
    <property type="molecule type" value="Genomic_DNA"/>
</dbReference>
<feature type="domain" description="PRD" evidence="2">
    <location>
        <begin position="61"/>
        <end position="166"/>
    </location>
</feature>
<proteinExistence type="predicted"/>
<keyword evidence="1" id="KW-0677">Repeat</keyword>
<dbReference type="PROSITE" id="PS51372">
    <property type="entry name" value="PRD_2"/>
    <property type="match status" value="2"/>
</dbReference>
<dbReference type="InterPro" id="IPR050661">
    <property type="entry name" value="BglG_antiterminators"/>
</dbReference>
<dbReference type="InterPro" id="IPR036650">
    <property type="entry name" value="CAT_RNA-bd_dom_sf"/>
</dbReference>
<dbReference type="PANTHER" id="PTHR30185">
    <property type="entry name" value="CRYPTIC BETA-GLUCOSIDE BGL OPERON ANTITERMINATOR"/>
    <property type="match status" value="1"/>
</dbReference>
<name>A0ABV0EWN2_9ENTE</name>
<gene>
    <name evidence="3" type="ORF">JZO67_003663</name>
</gene>
<reference evidence="3 4" key="1">
    <citation type="submission" date="2021-03" db="EMBL/GenBank/DDBJ databases">
        <authorList>
            <person name="Gilmore M.S."/>
            <person name="Schwartzman J."/>
            <person name="Van Tyne D."/>
            <person name="Martin M."/>
            <person name="Earl A.M."/>
            <person name="Manson A.L."/>
            <person name="Straub T."/>
            <person name="Salamzade R."/>
            <person name="Saavedra J."/>
            <person name="Lebreton F."/>
            <person name="Prichula J."/>
            <person name="Schaufler K."/>
            <person name="Gaca A."/>
            <person name="Sgardioli B."/>
            <person name="Wagenaar J."/>
            <person name="Strong T."/>
        </authorList>
    </citation>
    <scope>NUCLEOTIDE SEQUENCE [LARGE SCALE GENOMIC DNA]</scope>
    <source>
        <strain evidence="3 4">665A</strain>
    </source>
</reference>
<evidence type="ECO:0000313" key="3">
    <source>
        <dbReference type="EMBL" id="MEO1771682.1"/>
    </source>
</evidence>
<keyword evidence="4" id="KW-1185">Reference proteome</keyword>
<dbReference type="Gene3D" id="1.10.1790.10">
    <property type="entry name" value="PRD domain"/>
    <property type="match status" value="2"/>
</dbReference>
<protein>
    <submittedName>
        <fullName evidence="3">Beta-glucoside operon transcriptional antiterminator</fullName>
    </submittedName>
</protein>
<reference evidence="3 4" key="2">
    <citation type="submission" date="2024-02" db="EMBL/GenBank/DDBJ databases">
        <title>The Genome Sequence of Enterococcus sp. DIV0159.</title>
        <authorList>
            <person name="Earl A."/>
            <person name="Manson A."/>
            <person name="Gilmore M."/>
            <person name="Sanders J."/>
            <person name="Shea T."/>
            <person name="Howe W."/>
            <person name="Livny J."/>
            <person name="Cuomo C."/>
            <person name="Neafsey D."/>
            <person name="Birren B."/>
        </authorList>
    </citation>
    <scope>NUCLEOTIDE SEQUENCE [LARGE SCALE GENOMIC DNA]</scope>
    <source>
        <strain evidence="3 4">665A</strain>
    </source>
</reference>
<dbReference type="Pfam" id="PF00874">
    <property type="entry name" value="PRD"/>
    <property type="match status" value="2"/>
</dbReference>
<sequence>MKVVKKINNNVAECIDDNGNHLIAFGRGLGFPKTPYELKDLNKITMTFYKLSEHFEGLLTELPEEILNLSAEIVSMAQTELNGQLNPTLVFSLADHINFSIQRLTTYRDVRMNYSYEVAQMYPKETELAQKAIKMIQQQTHITVPKGEITSITMHFVNSQSEYKISQEEAVIEEIIQQITRLIEQELEITVDRNEFNYNRFYMHMFYYLKRLRSGEELFGQGTELLDALQKQHPEIYLLAQKVSELIYQFYAIEPTNDELLYLMIHINRLYEKNVRSK</sequence>
<dbReference type="InterPro" id="IPR011608">
    <property type="entry name" value="PRD"/>
</dbReference>
<dbReference type="InterPro" id="IPR036634">
    <property type="entry name" value="PRD_sf"/>
</dbReference>
<evidence type="ECO:0000313" key="4">
    <source>
        <dbReference type="Proteomes" id="UP000664357"/>
    </source>
</evidence>